<sequence>MATGYLIDTNVLIDAQMNRLPPDGSQLLAEIIDEDFTVSFVTYIASTALSRNLNLITRNVDDFKKIKGLKVINLYEL</sequence>
<accession>A0A1H7SEJ2</accession>
<name>A0A1H7SEJ2_9SPHI</name>
<dbReference type="EMBL" id="FNZR01000008">
    <property type="protein sequence ID" value="SEL69947.1"/>
    <property type="molecule type" value="Genomic_DNA"/>
</dbReference>
<dbReference type="SUPFAM" id="SSF88723">
    <property type="entry name" value="PIN domain-like"/>
    <property type="match status" value="1"/>
</dbReference>
<dbReference type="Proteomes" id="UP000198916">
    <property type="component" value="Unassembled WGS sequence"/>
</dbReference>
<protein>
    <recommendedName>
        <fullName evidence="3">PIN domain-containing protein</fullName>
    </recommendedName>
</protein>
<keyword evidence="2" id="KW-1185">Reference proteome</keyword>
<dbReference type="STRING" id="332977.SAMN05421740_108206"/>
<organism evidence="1 2">
    <name type="scientific">Parapedobacter koreensis</name>
    <dbReference type="NCBI Taxonomy" id="332977"/>
    <lineage>
        <taxon>Bacteria</taxon>
        <taxon>Pseudomonadati</taxon>
        <taxon>Bacteroidota</taxon>
        <taxon>Sphingobacteriia</taxon>
        <taxon>Sphingobacteriales</taxon>
        <taxon>Sphingobacteriaceae</taxon>
        <taxon>Parapedobacter</taxon>
    </lineage>
</organism>
<reference evidence="2" key="1">
    <citation type="submission" date="2016-10" db="EMBL/GenBank/DDBJ databases">
        <authorList>
            <person name="Varghese N."/>
            <person name="Submissions S."/>
        </authorList>
    </citation>
    <scope>NUCLEOTIDE SEQUENCE [LARGE SCALE GENOMIC DNA]</scope>
    <source>
        <strain evidence="2">Jip14</strain>
    </source>
</reference>
<gene>
    <name evidence="1" type="ORF">SAMN05421740_108206</name>
</gene>
<proteinExistence type="predicted"/>
<dbReference type="Gene3D" id="3.40.50.1010">
    <property type="entry name" value="5'-nuclease"/>
    <property type="match status" value="1"/>
</dbReference>
<dbReference type="InterPro" id="IPR029060">
    <property type="entry name" value="PIN-like_dom_sf"/>
</dbReference>
<evidence type="ECO:0000313" key="2">
    <source>
        <dbReference type="Proteomes" id="UP000198916"/>
    </source>
</evidence>
<evidence type="ECO:0008006" key="3">
    <source>
        <dbReference type="Google" id="ProtNLM"/>
    </source>
</evidence>
<dbReference type="AlphaFoldDB" id="A0A1H7SEJ2"/>
<dbReference type="RefSeq" id="WP_090607658.1">
    <property type="nucleotide sequence ID" value="NZ_FNZR01000008.1"/>
</dbReference>
<evidence type="ECO:0000313" key="1">
    <source>
        <dbReference type="EMBL" id="SEL69947.1"/>
    </source>
</evidence>